<keyword evidence="1" id="KW-0175">Coiled coil</keyword>
<dbReference type="AlphaFoldDB" id="A0AAD1RMX6"/>
<dbReference type="PANTHER" id="PTHR11505">
    <property type="entry name" value="L1 TRANSPOSABLE ELEMENT-RELATED"/>
    <property type="match status" value="1"/>
</dbReference>
<gene>
    <name evidence="3" type="ORF">PECUL_23A015759</name>
</gene>
<feature type="compositionally biased region" description="Basic residues" evidence="2">
    <location>
        <begin position="1"/>
        <end position="12"/>
    </location>
</feature>
<evidence type="ECO:0000313" key="3">
    <source>
        <dbReference type="EMBL" id="CAH2274631.1"/>
    </source>
</evidence>
<sequence length="242" mass="27837">MDAVKTRKKDRRKEKQDGGDTPGLSDDQSDAESISSKVSDSAITERSLHRMLQDLRSTIRKDFLQIDSELRKEISTLGERTNHLENKTDELCAAHNEVVDKLQKLSEDNNTLQLKLADLEDRSRRQNVRFRGIPDDISHDALPAYILSICKILVPDLPDSAWTFDRMHRLPRPTRQNTGYNRTSRRHEDNHLLGSLECNHHNSTRRTSNRPFPEETSGGLEYDGIVNYKTMNCLCLNTLVKR</sequence>
<dbReference type="EMBL" id="OW240914">
    <property type="protein sequence ID" value="CAH2274631.1"/>
    <property type="molecule type" value="Genomic_DNA"/>
</dbReference>
<evidence type="ECO:0000256" key="2">
    <source>
        <dbReference type="SAM" id="MobiDB-lite"/>
    </source>
</evidence>
<name>A0AAD1RMX6_PELCU</name>
<evidence type="ECO:0000256" key="1">
    <source>
        <dbReference type="SAM" id="Coils"/>
    </source>
</evidence>
<reference evidence="3" key="1">
    <citation type="submission" date="2022-03" db="EMBL/GenBank/DDBJ databases">
        <authorList>
            <person name="Alioto T."/>
            <person name="Alioto T."/>
            <person name="Gomez Garrido J."/>
        </authorList>
    </citation>
    <scope>NUCLEOTIDE SEQUENCE</scope>
</reference>
<feature type="coiled-coil region" evidence="1">
    <location>
        <begin position="95"/>
        <end position="129"/>
    </location>
</feature>
<keyword evidence="4" id="KW-1185">Reference proteome</keyword>
<evidence type="ECO:0000313" key="4">
    <source>
        <dbReference type="Proteomes" id="UP001295444"/>
    </source>
</evidence>
<dbReference type="InterPro" id="IPR004244">
    <property type="entry name" value="Transposase_22"/>
</dbReference>
<accession>A0AAD1RMX6</accession>
<protein>
    <submittedName>
        <fullName evidence="3">Uncharacterized protein</fullName>
    </submittedName>
</protein>
<proteinExistence type="predicted"/>
<dbReference type="Proteomes" id="UP001295444">
    <property type="component" value="Chromosome 03"/>
</dbReference>
<organism evidence="3 4">
    <name type="scientific">Pelobates cultripes</name>
    <name type="common">Western spadefoot toad</name>
    <dbReference type="NCBI Taxonomy" id="61616"/>
    <lineage>
        <taxon>Eukaryota</taxon>
        <taxon>Metazoa</taxon>
        <taxon>Chordata</taxon>
        <taxon>Craniata</taxon>
        <taxon>Vertebrata</taxon>
        <taxon>Euteleostomi</taxon>
        <taxon>Amphibia</taxon>
        <taxon>Batrachia</taxon>
        <taxon>Anura</taxon>
        <taxon>Pelobatoidea</taxon>
        <taxon>Pelobatidae</taxon>
        <taxon>Pelobates</taxon>
    </lineage>
</organism>
<feature type="region of interest" description="Disordered" evidence="2">
    <location>
        <begin position="191"/>
        <end position="216"/>
    </location>
</feature>
<feature type="compositionally biased region" description="Polar residues" evidence="2">
    <location>
        <begin position="31"/>
        <end position="43"/>
    </location>
</feature>
<feature type="region of interest" description="Disordered" evidence="2">
    <location>
        <begin position="1"/>
        <end position="43"/>
    </location>
</feature>